<dbReference type="InterPro" id="IPR013525">
    <property type="entry name" value="ABC2_TM"/>
</dbReference>
<dbReference type="GO" id="GO:0046677">
    <property type="term" value="P:response to antibiotic"/>
    <property type="evidence" value="ECO:0007669"/>
    <property type="project" value="UniProtKB-KW"/>
</dbReference>
<keyword evidence="6" id="KW-0813">Transport</keyword>
<dbReference type="PANTHER" id="PTHR43027:SF1">
    <property type="entry name" value="DOXORUBICIN RESISTANCE ABC TRANSPORTER PERMEASE PROTEIN DRRC-RELATED"/>
    <property type="match status" value="1"/>
</dbReference>
<feature type="transmembrane region" description="Helical" evidence="6">
    <location>
        <begin position="257"/>
        <end position="276"/>
    </location>
</feature>
<sequence>MSEPTDRFMAVVRPVEGFNFPYPDNALPENSFKALVVHSGIQAKRLLLTWLRDPSTAIQALIYPAFMLLMFRVVLGNSITAATGQSSIFGTVPLIILVGAMFGSIASAVGLKGERASGLLSRFWTLPAHRASGLVGRMIAEAVRVLLTSIVILGVGYLLGFRFNQGPLAAFAILALPVIFGVGFAMMVTALATVSDNLPLVEIVSISCTLLMFFNSGFVPVMAYPKWLQPVVAEQPMSVAIDTMRGLSLGGPVAEPLVKTLLWSFGMILVFVYPAIRGYRRAAAMS</sequence>
<protein>
    <recommendedName>
        <fullName evidence="6">Transport permease protein</fullName>
    </recommendedName>
</protein>
<dbReference type="InterPro" id="IPR052902">
    <property type="entry name" value="ABC-2_transporter"/>
</dbReference>
<keyword evidence="5" id="KW-0046">Antibiotic resistance</keyword>
<organism evidence="8 9">
    <name type="scientific">Rhodococcus erythropolis</name>
    <name type="common">Arthrobacter picolinophilus</name>
    <dbReference type="NCBI Taxonomy" id="1833"/>
    <lineage>
        <taxon>Bacteria</taxon>
        <taxon>Bacillati</taxon>
        <taxon>Actinomycetota</taxon>
        <taxon>Actinomycetes</taxon>
        <taxon>Mycobacteriales</taxon>
        <taxon>Nocardiaceae</taxon>
        <taxon>Rhodococcus</taxon>
        <taxon>Rhodococcus erythropolis group</taxon>
    </lineage>
</organism>
<keyword evidence="4 6" id="KW-0472">Membrane</keyword>
<feature type="domain" description="ABC transmembrane type-2" evidence="7">
    <location>
        <begin position="55"/>
        <end position="282"/>
    </location>
</feature>
<feature type="transmembrane region" description="Helical" evidence="6">
    <location>
        <begin position="142"/>
        <end position="163"/>
    </location>
</feature>
<evidence type="ECO:0000256" key="3">
    <source>
        <dbReference type="ARBA" id="ARBA00022989"/>
    </source>
</evidence>
<proteinExistence type="inferred from homology"/>
<dbReference type="Pfam" id="PF01061">
    <property type="entry name" value="ABC2_membrane"/>
    <property type="match status" value="1"/>
</dbReference>
<evidence type="ECO:0000256" key="4">
    <source>
        <dbReference type="ARBA" id="ARBA00023136"/>
    </source>
</evidence>
<feature type="transmembrane region" description="Helical" evidence="6">
    <location>
        <begin position="60"/>
        <end position="82"/>
    </location>
</feature>
<dbReference type="PANTHER" id="PTHR43027">
    <property type="entry name" value="DOXORUBICIN RESISTANCE ABC TRANSPORTER PERMEASE PROTEIN DRRC-RELATED"/>
    <property type="match status" value="1"/>
</dbReference>
<dbReference type="InterPro" id="IPR000412">
    <property type="entry name" value="ABC_2_transport"/>
</dbReference>
<evidence type="ECO:0000256" key="2">
    <source>
        <dbReference type="ARBA" id="ARBA00022692"/>
    </source>
</evidence>
<feature type="transmembrane region" description="Helical" evidence="6">
    <location>
        <begin position="88"/>
        <end position="111"/>
    </location>
</feature>
<dbReference type="GeneID" id="57488019"/>
<keyword evidence="2 6" id="KW-0812">Transmembrane</keyword>
<dbReference type="GO" id="GO:0140359">
    <property type="term" value="F:ABC-type transporter activity"/>
    <property type="evidence" value="ECO:0007669"/>
    <property type="project" value="InterPro"/>
</dbReference>
<feature type="transmembrane region" description="Helical" evidence="6">
    <location>
        <begin position="169"/>
        <end position="191"/>
    </location>
</feature>
<dbReference type="PIRSF" id="PIRSF006648">
    <property type="entry name" value="DrrB"/>
    <property type="match status" value="1"/>
</dbReference>
<keyword evidence="6" id="KW-1003">Cell membrane</keyword>
<evidence type="ECO:0000256" key="5">
    <source>
        <dbReference type="ARBA" id="ARBA00023251"/>
    </source>
</evidence>
<reference evidence="8" key="1">
    <citation type="submission" date="2023-08" db="EMBL/GenBank/DDBJ databases">
        <title>Isolation and Characterization of Rhodococcus erythropolis MGMM8.</title>
        <authorList>
            <person name="Diabankana R.G.C."/>
            <person name="Afordoanyi D.M."/>
            <person name="Validov S.Z."/>
        </authorList>
    </citation>
    <scope>NUCLEOTIDE SEQUENCE</scope>
    <source>
        <strain evidence="8">MGMM8</strain>
    </source>
</reference>
<dbReference type="AlphaFoldDB" id="A0AAP4VVX3"/>
<dbReference type="KEGG" id="reb:XU06_09080"/>
<dbReference type="PROSITE" id="PS51012">
    <property type="entry name" value="ABC_TM2"/>
    <property type="match status" value="1"/>
</dbReference>
<evidence type="ECO:0000259" key="7">
    <source>
        <dbReference type="PROSITE" id="PS51012"/>
    </source>
</evidence>
<evidence type="ECO:0000313" key="9">
    <source>
        <dbReference type="Proteomes" id="UP001230933"/>
    </source>
</evidence>
<evidence type="ECO:0000256" key="6">
    <source>
        <dbReference type="RuleBase" id="RU361157"/>
    </source>
</evidence>
<gene>
    <name evidence="8" type="ORF">QIE55_30555</name>
</gene>
<accession>A0AAP4VVX3</accession>
<comment type="subcellular location">
    <subcellularLocation>
        <location evidence="6">Cell membrane</location>
        <topology evidence="6">Multi-pass membrane protein</topology>
    </subcellularLocation>
    <subcellularLocation>
        <location evidence="1">Membrane</location>
        <topology evidence="1">Multi-pass membrane protein</topology>
    </subcellularLocation>
</comment>
<evidence type="ECO:0000313" key="8">
    <source>
        <dbReference type="EMBL" id="WMN02099.1"/>
    </source>
</evidence>
<evidence type="ECO:0000256" key="1">
    <source>
        <dbReference type="ARBA" id="ARBA00004141"/>
    </source>
</evidence>
<comment type="caution">
    <text evidence="6">Lacks conserved residue(s) required for the propagation of feature annotation.</text>
</comment>
<name>A0AAP4VVX3_RHOER</name>
<dbReference type="GO" id="GO:0043190">
    <property type="term" value="C:ATP-binding cassette (ABC) transporter complex"/>
    <property type="evidence" value="ECO:0007669"/>
    <property type="project" value="InterPro"/>
</dbReference>
<dbReference type="InterPro" id="IPR047817">
    <property type="entry name" value="ABC2_TM_bact-type"/>
</dbReference>
<comment type="similarity">
    <text evidence="6">Belongs to the ABC-2 integral membrane protein family.</text>
</comment>
<dbReference type="Proteomes" id="UP001230933">
    <property type="component" value="Chromosome"/>
</dbReference>
<dbReference type="RefSeq" id="WP_029254908.1">
    <property type="nucleotide sequence ID" value="NZ_BHXB01000001.1"/>
</dbReference>
<keyword evidence="3 6" id="KW-1133">Transmembrane helix</keyword>
<dbReference type="EMBL" id="CP124545">
    <property type="protein sequence ID" value="WMN02099.1"/>
    <property type="molecule type" value="Genomic_DNA"/>
</dbReference>